<evidence type="ECO:0000256" key="1">
    <source>
        <dbReference type="ARBA" id="ARBA00022670"/>
    </source>
</evidence>
<name>A0A918PGK6_9ACTN</name>
<dbReference type="PANTHER" id="PTHR34978">
    <property type="entry name" value="POSSIBLE SENSOR-TRANSDUCER PROTEIN BLAR"/>
    <property type="match status" value="1"/>
</dbReference>
<reference evidence="9" key="2">
    <citation type="submission" date="2020-09" db="EMBL/GenBank/DDBJ databases">
        <authorList>
            <person name="Sun Q."/>
            <person name="Ohkuma M."/>
        </authorList>
    </citation>
    <scope>NUCLEOTIDE SEQUENCE</scope>
    <source>
        <strain evidence="9">JCM 4815</strain>
    </source>
</reference>
<evidence type="ECO:0000256" key="5">
    <source>
        <dbReference type="ARBA" id="ARBA00023049"/>
    </source>
</evidence>
<accession>A0A918PGK6</accession>
<dbReference type="EMBL" id="BMVW01000004">
    <property type="protein sequence ID" value="GGZ07919.1"/>
    <property type="molecule type" value="Genomic_DNA"/>
</dbReference>
<dbReference type="GO" id="GO:0006508">
    <property type="term" value="P:proteolysis"/>
    <property type="evidence" value="ECO:0007669"/>
    <property type="project" value="UniProtKB-KW"/>
</dbReference>
<organism evidence="9 10">
    <name type="scientific">Streptomyces poonensis</name>
    <dbReference type="NCBI Taxonomy" id="68255"/>
    <lineage>
        <taxon>Bacteria</taxon>
        <taxon>Bacillati</taxon>
        <taxon>Actinomycetota</taxon>
        <taxon>Actinomycetes</taxon>
        <taxon>Kitasatosporales</taxon>
        <taxon>Streptomycetaceae</taxon>
        <taxon>Streptomyces</taxon>
    </lineage>
</organism>
<dbReference type="Gene3D" id="3.30.2010.10">
    <property type="entry name" value="Metalloproteases ('zincins'), catalytic domain"/>
    <property type="match status" value="1"/>
</dbReference>
<keyword evidence="2" id="KW-0479">Metal-binding</keyword>
<keyword evidence="1 6" id="KW-0645">Protease</keyword>
<dbReference type="CDD" id="cd07326">
    <property type="entry name" value="M56_BlaR1_MecR1_like"/>
    <property type="match status" value="1"/>
</dbReference>
<dbReference type="AlphaFoldDB" id="A0A918PGK6"/>
<dbReference type="PANTHER" id="PTHR34978:SF3">
    <property type="entry name" value="SLR0241 PROTEIN"/>
    <property type="match status" value="1"/>
</dbReference>
<feature type="transmembrane region" description="Helical" evidence="7">
    <location>
        <begin position="94"/>
        <end position="114"/>
    </location>
</feature>
<evidence type="ECO:0000256" key="3">
    <source>
        <dbReference type="ARBA" id="ARBA00022801"/>
    </source>
</evidence>
<reference evidence="9" key="1">
    <citation type="journal article" date="2014" name="Int. J. Syst. Evol. Microbiol.">
        <title>Complete genome sequence of Corynebacterium casei LMG S-19264T (=DSM 44701T), isolated from a smear-ripened cheese.</title>
        <authorList>
            <consortium name="US DOE Joint Genome Institute (JGI-PGF)"/>
            <person name="Walter F."/>
            <person name="Albersmeier A."/>
            <person name="Kalinowski J."/>
            <person name="Ruckert C."/>
        </authorList>
    </citation>
    <scope>NUCLEOTIDE SEQUENCE</scope>
    <source>
        <strain evidence="9">JCM 4815</strain>
    </source>
</reference>
<dbReference type="GO" id="GO:0046872">
    <property type="term" value="F:metal ion binding"/>
    <property type="evidence" value="ECO:0007669"/>
    <property type="project" value="UniProtKB-KW"/>
</dbReference>
<sequence>MFIIVGLLVYALLLGGPVARLLARARWASRFPQTALRCWQACAVSLFAAVASLLLLLGHDAWEHSVAWLFDADMWKVHAAYGGHWLVEGINQTAPWVLSLGVFALVVPTLWHLVRLRRERRRHRLTADAVSAPGRIGDGDVRVLPHSAPAVFCVPGGRNGSRIVVTTAAVEMLSERELAAALEHERAHLKYRHHRAFLTADVLLWAFRWSRFARMYARQVRRLAEMAADDEAARKYGRRHVASALLEMCQVGPTVLTPGLPALTGTDPAERVRRLIKAAPSRAKAWGFALGVAVSAVVPVLPLLLALTPAFLLAGTAHGC</sequence>
<evidence type="ECO:0000256" key="7">
    <source>
        <dbReference type="SAM" id="Phobius"/>
    </source>
</evidence>
<keyword evidence="5 6" id="KW-0482">Metalloprotease</keyword>
<evidence type="ECO:0000259" key="8">
    <source>
        <dbReference type="Pfam" id="PF01435"/>
    </source>
</evidence>
<evidence type="ECO:0000256" key="4">
    <source>
        <dbReference type="ARBA" id="ARBA00022833"/>
    </source>
</evidence>
<comment type="similarity">
    <text evidence="6">Belongs to the peptidase M48 family.</text>
</comment>
<keyword evidence="7" id="KW-0812">Transmembrane</keyword>
<feature type="domain" description="Peptidase M48" evidence="8">
    <location>
        <begin position="119"/>
        <end position="238"/>
    </location>
</feature>
<dbReference type="GO" id="GO:0004222">
    <property type="term" value="F:metalloendopeptidase activity"/>
    <property type="evidence" value="ECO:0007669"/>
    <property type="project" value="InterPro"/>
</dbReference>
<dbReference type="Proteomes" id="UP000622166">
    <property type="component" value="Unassembled WGS sequence"/>
</dbReference>
<feature type="transmembrane region" description="Helical" evidence="7">
    <location>
        <begin position="35"/>
        <end position="57"/>
    </location>
</feature>
<evidence type="ECO:0000313" key="10">
    <source>
        <dbReference type="Proteomes" id="UP000622166"/>
    </source>
</evidence>
<proteinExistence type="inferred from homology"/>
<keyword evidence="7" id="KW-1133">Transmembrane helix</keyword>
<comment type="caution">
    <text evidence="9">The sequence shown here is derived from an EMBL/GenBank/DDBJ whole genome shotgun (WGS) entry which is preliminary data.</text>
</comment>
<evidence type="ECO:0000256" key="2">
    <source>
        <dbReference type="ARBA" id="ARBA00022723"/>
    </source>
</evidence>
<dbReference type="RefSeq" id="WP_189858916.1">
    <property type="nucleotide sequence ID" value="NZ_BMVW01000004.1"/>
</dbReference>
<keyword evidence="4 6" id="KW-0862">Zinc</keyword>
<keyword evidence="10" id="KW-1185">Reference proteome</keyword>
<dbReference type="Pfam" id="PF01435">
    <property type="entry name" value="Peptidase_M48"/>
    <property type="match status" value="1"/>
</dbReference>
<evidence type="ECO:0000256" key="6">
    <source>
        <dbReference type="RuleBase" id="RU003983"/>
    </source>
</evidence>
<dbReference type="InterPro" id="IPR001915">
    <property type="entry name" value="Peptidase_M48"/>
</dbReference>
<feature type="transmembrane region" description="Helical" evidence="7">
    <location>
        <begin position="6"/>
        <end position="23"/>
    </location>
</feature>
<evidence type="ECO:0000313" key="9">
    <source>
        <dbReference type="EMBL" id="GGZ07919.1"/>
    </source>
</evidence>
<keyword evidence="3 6" id="KW-0378">Hydrolase</keyword>
<feature type="transmembrane region" description="Helical" evidence="7">
    <location>
        <begin position="283"/>
        <end position="305"/>
    </location>
</feature>
<gene>
    <name evidence="9" type="ORF">GCM10010365_28830</name>
</gene>
<comment type="cofactor">
    <cofactor evidence="6">
        <name>Zn(2+)</name>
        <dbReference type="ChEBI" id="CHEBI:29105"/>
    </cofactor>
    <text evidence="6">Binds 1 zinc ion per subunit.</text>
</comment>
<protein>
    <recommendedName>
        <fullName evidence="8">Peptidase M48 domain-containing protein</fullName>
    </recommendedName>
</protein>
<dbReference type="InterPro" id="IPR052173">
    <property type="entry name" value="Beta-lactam_resp_regulator"/>
</dbReference>
<keyword evidence="7" id="KW-0472">Membrane</keyword>